<reference evidence="11" key="1">
    <citation type="submission" date="2021-06" db="EMBL/GenBank/DDBJ databases">
        <authorList>
            <person name="Hodson N. C."/>
            <person name="Mongue J. A."/>
            <person name="Jaron S. K."/>
        </authorList>
    </citation>
    <scope>NUCLEOTIDE SEQUENCE</scope>
</reference>
<evidence type="ECO:0000256" key="1">
    <source>
        <dbReference type="ARBA" id="ARBA00000707"/>
    </source>
</evidence>
<dbReference type="AlphaFoldDB" id="A0A8J2J512"/>
<name>A0A8J2J512_9HEXA</name>
<comment type="catalytic activity">
    <reaction evidence="1 8">
        <text>Thiol-dependent hydrolysis of ester, thioester, amide, peptide and isopeptide bonds formed by the C-terminal Gly of ubiquitin (a 76-residue protein attached to proteins as an intracellular targeting signal).</text>
        <dbReference type="EC" id="3.4.19.12"/>
    </reaction>
</comment>
<feature type="compositionally biased region" description="Polar residues" evidence="9">
    <location>
        <begin position="613"/>
        <end position="654"/>
    </location>
</feature>
<evidence type="ECO:0000313" key="11">
    <source>
        <dbReference type="EMBL" id="CAG7674150.1"/>
    </source>
</evidence>
<feature type="domain" description="USP" evidence="10">
    <location>
        <begin position="201"/>
        <end position="512"/>
    </location>
</feature>
<evidence type="ECO:0000256" key="5">
    <source>
        <dbReference type="ARBA" id="ARBA00022786"/>
    </source>
</evidence>
<protein>
    <recommendedName>
        <fullName evidence="8">Ubiquitin carboxyl-terminal hydrolase</fullName>
        <ecNumber evidence="8">3.4.19.12</ecNumber>
    </recommendedName>
</protein>
<organism evidence="11 12">
    <name type="scientific">Allacma fusca</name>
    <dbReference type="NCBI Taxonomy" id="39272"/>
    <lineage>
        <taxon>Eukaryota</taxon>
        <taxon>Metazoa</taxon>
        <taxon>Ecdysozoa</taxon>
        <taxon>Arthropoda</taxon>
        <taxon>Hexapoda</taxon>
        <taxon>Collembola</taxon>
        <taxon>Symphypleona</taxon>
        <taxon>Sminthuridae</taxon>
        <taxon>Allacma</taxon>
    </lineage>
</organism>
<dbReference type="GO" id="GO:0042981">
    <property type="term" value="P:regulation of apoptotic process"/>
    <property type="evidence" value="ECO:0007669"/>
    <property type="project" value="TreeGrafter"/>
</dbReference>
<dbReference type="GO" id="GO:0016579">
    <property type="term" value="P:protein deubiquitination"/>
    <property type="evidence" value="ECO:0007669"/>
    <property type="project" value="InterPro"/>
</dbReference>
<proteinExistence type="inferred from homology"/>
<dbReference type="GO" id="GO:0006508">
    <property type="term" value="P:proteolysis"/>
    <property type="evidence" value="ECO:0007669"/>
    <property type="project" value="UniProtKB-KW"/>
</dbReference>
<dbReference type="Pfam" id="PF00443">
    <property type="entry name" value="UCH"/>
    <property type="match status" value="1"/>
</dbReference>
<dbReference type="PROSITE" id="PS00973">
    <property type="entry name" value="USP_2"/>
    <property type="match status" value="1"/>
</dbReference>
<keyword evidence="4 8" id="KW-0645">Protease</keyword>
<evidence type="ECO:0000259" key="10">
    <source>
        <dbReference type="PROSITE" id="PS50235"/>
    </source>
</evidence>
<feature type="compositionally biased region" description="Basic and acidic residues" evidence="9">
    <location>
        <begin position="82"/>
        <end position="97"/>
    </location>
</feature>
<dbReference type="Proteomes" id="UP000708208">
    <property type="component" value="Unassembled WGS sequence"/>
</dbReference>
<dbReference type="InterPro" id="IPR050164">
    <property type="entry name" value="Peptidase_C19"/>
</dbReference>
<evidence type="ECO:0000256" key="8">
    <source>
        <dbReference type="RuleBase" id="RU366025"/>
    </source>
</evidence>
<keyword evidence="6 8" id="KW-0378">Hydrolase</keyword>
<accession>A0A8J2J512</accession>
<dbReference type="PANTHER" id="PTHR24006">
    <property type="entry name" value="UBIQUITIN CARBOXYL-TERMINAL HYDROLASE"/>
    <property type="match status" value="1"/>
</dbReference>
<evidence type="ECO:0000256" key="9">
    <source>
        <dbReference type="SAM" id="MobiDB-lite"/>
    </source>
</evidence>
<keyword evidence="5 8" id="KW-0833">Ubl conjugation pathway</keyword>
<evidence type="ECO:0000256" key="2">
    <source>
        <dbReference type="ARBA" id="ARBA00004604"/>
    </source>
</evidence>
<feature type="compositionally biased region" description="Polar residues" evidence="9">
    <location>
        <begin position="105"/>
        <end position="118"/>
    </location>
</feature>
<evidence type="ECO:0000313" key="12">
    <source>
        <dbReference type="Proteomes" id="UP000708208"/>
    </source>
</evidence>
<dbReference type="InterPro" id="IPR028889">
    <property type="entry name" value="USP"/>
</dbReference>
<dbReference type="InterPro" id="IPR018200">
    <property type="entry name" value="USP_CS"/>
</dbReference>
<feature type="region of interest" description="Disordered" evidence="9">
    <location>
        <begin position="613"/>
        <end position="679"/>
    </location>
</feature>
<dbReference type="PROSITE" id="PS50235">
    <property type="entry name" value="USP_3"/>
    <property type="match status" value="1"/>
</dbReference>
<dbReference type="OrthoDB" id="420187at2759"/>
<feature type="region of interest" description="Disordered" evidence="9">
    <location>
        <begin position="44"/>
        <end position="132"/>
    </location>
</feature>
<comment type="caution">
    <text evidence="11">The sequence shown here is derived from an EMBL/GenBank/DDBJ whole genome shotgun (WGS) entry which is preliminary data.</text>
</comment>
<dbReference type="PROSITE" id="PS00972">
    <property type="entry name" value="USP_1"/>
    <property type="match status" value="1"/>
</dbReference>
<dbReference type="InterPro" id="IPR001394">
    <property type="entry name" value="Peptidase_C19_UCH"/>
</dbReference>
<comment type="subcellular location">
    <subcellularLocation>
        <location evidence="2">Nucleus</location>
        <location evidence="2">Nucleolus</location>
    </subcellularLocation>
</comment>
<evidence type="ECO:0000256" key="6">
    <source>
        <dbReference type="ARBA" id="ARBA00022801"/>
    </source>
</evidence>
<feature type="region of interest" description="Disordered" evidence="9">
    <location>
        <begin position="557"/>
        <end position="597"/>
    </location>
</feature>
<dbReference type="EC" id="3.4.19.12" evidence="8"/>
<dbReference type="GO" id="GO:0004843">
    <property type="term" value="F:cysteine-type deubiquitinase activity"/>
    <property type="evidence" value="ECO:0007669"/>
    <property type="project" value="UniProtKB-UniRule"/>
</dbReference>
<evidence type="ECO:0000256" key="4">
    <source>
        <dbReference type="ARBA" id="ARBA00022670"/>
    </source>
</evidence>
<keyword evidence="12" id="KW-1185">Reference proteome</keyword>
<dbReference type="EMBL" id="CAJVCH010013116">
    <property type="protein sequence ID" value="CAG7674150.1"/>
    <property type="molecule type" value="Genomic_DNA"/>
</dbReference>
<keyword evidence="7 8" id="KW-0788">Thiol protease</keyword>
<dbReference type="GO" id="GO:0005730">
    <property type="term" value="C:nucleolus"/>
    <property type="evidence" value="ECO:0007669"/>
    <property type="project" value="UniProtKB-SubCell"/>
</dbReference>
<sequence length="679" mass="75464">MEVRIFYQTGLLLKDWCLMYGLIIQRIEALLMGPQVSTFTLPLRVESPSPDTLNSLSTGPSKEDELETTSGENLTGLGGKLGSDESRAVDVKCDKDTGSPMGTDGETSSSNVGSSIDTGESAARDCEGSARTSGLSKTDLAIIKNQNQHGNLHTLKDRVDVGMNSHSNGETTYARLDDPKVVLYDRKKVQMGWKAKMPIGCGFVNLGNSCYLNATLQTLFHTPAFINWLLTDEEHRSKCRNNNQSLHQCIICPMATTAYEAYYRNNNSQSIRPILIHNKLKLIGKNFTNGRQEDAHEFMRLLLESMEDSYLTAANGHKLDSRSKETTPLAQIFGGYYRDEVTCLKCQFVSTTFHPQAELQLDIRNVSSIEDGISLHFKREQLENNDYRCEKCGTMELATKQHFLETPPIVLCVQLKRFRQHGTKITKPIHINKTLSLKRFIHPSSREKHLDAAYHLVGLISHIGSSQNCGHYTAIAEAQNGMFYHFDDSCVRLTNLKSTQNSDAYVIIYEMSQNAAPAVLNNISSSILGPPAPVPKIFSSNSSSDKTFVIPRDNQINQSVSRHLGPSPTRFPSPASPDKGDAERQFPPFSPFPTSINNMTVDEIIDKWCTPTKSTNVQQESSTSCTTRADADSTNNGDTIPSTPEESVVTNNNKRTSDQIEETSESTEDENVIKKPRLE</sequence>
<evidence type="ECO:0000256" key="3">
    <source>
        <dbReference type="ARBA" id="ARBA00009085"/>
    </source>
</evidence>
<comment type="similarity">
    <text evidence="3 8">Belongs to the peptidase C19 family.</text>
</comment>
<dbReference type="GO" id="GO:0005829">
    <property type="term" value="C:cytosol"/>
    <property type="evidence" value="ECO:0007669"/>
    <property type="project" value="TreeGrafter"/>
</dbReference>
<dbReference type="PANTHER" id="PTHR24006:SF758">
    <property type="entry name" value="UBIQUITIN CARBOXYL-TERMINAL HYDROLASE 36"/>
    <property type="match status" value="1"/>
</dbReference>
<gene>
    <name evidence="11" type="ORF">AFUS01_LOCUS2298</name>
</gene>
<evidence type="ECO:0000256" key="7">
    <source>
        <dbReference type="ARBA" id="ARBA00022807"/>
    </source>
</evidence>
<feature type="compositionally biased region" description="Acidic residues" evidence="9">
    <location>
        <begin position="659"/>
        <end position="670"/>
    </location>
</feature>
<feature type="compositionally biased region" description="Polar residues" evidence="9">
    <location>
        <begin position="49"/>
        <end position="60"/>
    </location>
</feature>